<dbReference type="Proteomes" id="UP000003082">
    <property type="component" value="Unassembled WGS sequence"/>
</dbReference>
<proteinExistence type="predicted"/>
<name>B9D1D5_CAMRE</name>
<comment type="caution">
    <text evidence="1">The sequence shown here is derived from an EMBL/GenBank/DDBJ whole genome shotgun (WGS) entry which is preliminary data.</text>
</comment>
<evidence type="ECO:0000313" key="2">
    <source>
        <dbReference type="Proteomes" id="UP000003082"/>
    </source>
</evidence>
<organism evidence="1 2">
    <name type="scientific">Campylobacter rectus RM3267</name>
    <dbReference type="NCBI Taxonomy" id="553218"/>
    <lineage>
        <taxon>Bacteria</taxon>
        <taxon>Pseudomonadati</taxon>
        <taxon>Campylobacterota</taxon>
        <taxon>Epsilonproteobacteria</taxon>
        <taxon>Campylobacterales</taxon>
        <taxon>Campylobacteraceae</taxon>
        <taxon>Campylobacter</taxon>
    </lineage>
</organism>
<protein>
    <submittedName>
        <fullName evidence="1">Uncharacterized protein</fullName>
    </submittedName>
</protein>
<gene>
    <name evidence="1" type="ORF">CAMRE0001_3222</name>
</gene>
<keyword evidence="2" id="KW-1185">Reference proteome</keyword>
<accession>B9D1D5</accession>
<dbReference type="EMBL" id="ACFU01000008">
    <property type="protein sequence ID" value="EEF14255.1"/>
    <property type="molecule type" value="Genomic_DNA"/>
</dbReference>
<dbReference type="AlphaFoldDB" id="B9D1D5"/>
<dbReference type="eggNOG" id="ENOG5031AYR">
    <property type="taxonomic scope" value="Bacteria"/>
</dbReference>
<reference evidence="1 2" key="1">
    <citation type="submission" date="2008-08" db="EMBL/GenBank/DDBJ databases">
        <authorList>
            <person name="Madupu R."/>
            <person name="Durkin A.S."/>
            <person name="Torralba M."/>
            <person name="Methe B."/>
            <person name="Sutton G.G."/>
            <person name="Strausberg R.L."/>
            <person name="Nelson K.E."/>
        </authorList>
    </citation>
    <scope>NUCLEOTIDE SEQUENCE [LARGE SCALE GENOMIC DNA]</scope>
    <source>
        <strain evidence="1 2">RM3267</strain>
    </source>
</reference>
<sequence>MVFKFWPSQICRFSPVANLKYVARRHTEPVLNQYAFAYLHYFINFLIA</sequence>
<evidence type="ECO:0000313" key="1">
    <source>
        <dbReference type="EMBL" id="EEF14255.1"/>
    </source>
</evidence>